<accession>A0A397Q664</accession>
<feature type="signal peptide" evidence="6">
    <location>
        <begin position="1"/>
        <end position="31"/>
    </location>
</feature>
<dbReference type="InterPro" id="IPR001764">
    <property type="entry name" value="Glyco_hydro_3_N"/>
</dbReference>
<gene>
    <name evidence="8" type="ORF">BXY53_1678</name>
</gene>
<comment type="caution">
    <text evidence="8">The sequence shown here is derived from an EMBL/GenBank/DDBJ whole genome shotgun (WGS) entry which is preliminary data.</text>
</comment>
<evidence type="ECO:0000256" key="3">
    <source>
        <dbReference type="ARBA" id="ARBA00023295"/>
    </source>
</evidence>
<dbReference type="PANTHER" id="PTHR30480:SF16">
    <property type="entry name" value="GLYCOSIDE HYDROLASE FAMILY 3 DOMAIN PROTEIN"/>
    <property type="match status" value="1"/>
</dbReference>
<evidence type="ECO:0000313" key="9">
    <source>
        <dbReference type="Proteomes" id="UP000266273"/>
    </source>
</evidence>
<feature type="coiled-coil region" evidence="4">
    <location>
        <begin position="565"/>
        <end position="592"/>
    </location>
</feature>
<evidence type="ECO:0000313" key="8">
    <source>
        <dbReference type="EMBL" id="RIA56572.1"/>
    </source>
</evidence>
<dbReference type="Pfam" id="PF00933">
    <property type="entry name" value="Glyco_hydro_3"/>
    <property type="match status" value="1"/>
</dbReference>
<dbReference type="InterPro" id="IPR050226">
    <property type="entry name" value="NagZ_Beta-hexosaminidase"/>
</dbReference>
<name>A0A397Q664_9HYPH</name>
<feature type="domain" description="Glycoside hydrolase family 3 N-terminal" evidence="7">
    <location>
        <begin position="243"/>
        <end position="575"/>
    </location>
</feature>
<keyword evidence="9" id="KW-1185">Reference proteome</keyword>
<feature type="region of interest" description="Disordered" evidence="5">
    <location>
        <begin position="32"/>
        <end position="239"/>
    </location>
</feature>
<dbReference type="Gene3D" id="3.20.20.300">
    <property type="entry name" value="Glycoside hydrolase, family 3, N-terminal domain"/>
    <property type="match status" value="1"/>
</dbReference>
<dbReference type="SUPFAM" id="SSF51445">
    <property type="entry name" value="(Trans)glycosidases"/>
    <property type="match status" value="1"/>
</dbReference>
<dbReference type="InterPro" id="IPR036962">
    <property type="entry name" value="Glyco_hydro_3_N_sf"/>
</dbReference>
<dbReference type="GO" id="GO:0009254">
    <property type="term" value="P:peptidoglycan turnover"/>
    <property type="evidence" value="ECO:0007669"/>
    <property type="project" value="TreeGrafter"/>
</dbReference>
<evidence type="ECO:0000256" key="5">
    <source>
        <dbReference type="SAM" id="MobiDB-lite"/>
    </source>
</evidence>
<dbReference type="GO" id="GO:0004553">
    <property type="term" value="F:hydrolase activity, hydrolyzing O-glycosyl compounds"/>
    <property type="evidence" value="ECO:0007669"/>
    <property type="project" value="InterPro"/>
</dbReference>
<dbReference type="RefSeq" id="WP_147361531.1">
    <property type="nucleotide sequence ID" value="NZ_QXDF01000001.1"/>
</dbReference>
<dbReference type="Proteomes" id="UP000266273">
    <property type="component" value="Unassembled WGS sequence"/>
</dbReference>
<feature type="compositionally biased region" description="Basic and acidic residues" evidence="5">
    <location>
        <begin position="180"/>
        <end position="191"/>
    </location>
</feature>
<dbReference type="OrthoDB" id="9786661at2"/>
<reference evidence="8 9" key="1">
    <citation type="submission" date="2018-08" db="EMBL/GenBank/DDBJ databases">
        <title>Genomic Encyclopedia of Archaeal and Bacterial Type Strains, Phase II (KMG-II): from individual species to whole genera.</title>
        <authorList>
            <person name="Goeker M."/>
        </authorList>
    </citation>
    <scope>NUCLEOTIDE SEQUENCE [LARGE SCALE GENOMIC DNA]</scope>
    <source>
        <strain evidence="8 9">DSM 5002</strain>
    </source>
</reference>
<evidence type="ECO:0000256" key="6">
    <source>
        <dbReference type="SAM" id="SignalP"/>
    </source>
</evidence>
<feature type="compositionally biased region" description="Basic and acidic residues" evidence="5">
    <location>
        <begin position="151"/>
        <end position="169"/>
    </location>
</feature>
<keyword evidence="4" id="KW-0175">Coiled coil</keyword>
<dbReference type="EMBL" id="QXDF01000001">
    <property type="protein sequence ID" value="RIA56572.1"/>
    <property type="molecule type" value="Genomic_DNA"/>
</dbReference>
<dbReference type="InterPro" id="IPR017853">
    <property type="entry name" value="GH"/>
</dbReference>
<evidence type="ECO:0000256" key="1">
    <source>
        <dbReference type="ARBA" id="ARBA00005336"/>
    </source>
</evidence>
<dbReference type="AlphaFoldDB" id="A0A397Q664"/>
<keyword evidence="6" id="KW-0732">Signal</keyword>
<feature type="chain" id="PRO_5017442868" evidence="6">
    <location>
        <begin position="32"/>
        <end position="602"/>
    </location>
</feature>
<comment type="similarity">
    <text evidence="1">Belongs to the glycosyl hydrolase 3 family.</text>
</comment>
<evidence type="ECO:0000256" key="2">
    <source>
        <dbReference type="ARBA" id="ARBA00022801"/>
    </source>
</evidence>
<evidence type="ECO:0000259" key="7">
    <source>
        <dbReference type="Pfam" id="PF00933"/>
    </source>
</evidence>
<keyword evidence="3" id="KW-0326">Glycosidase</keyword>
<dbReference type="GO" id="GO:0005975">
    <property type="term" value="P:carbohydrate metabolic process"/>
    <property type="evidence" value="ECO:0007669"/>
    <property type="project" value="InterPro"/>
</dbReference>
<organism evidence="8 9">
    <name type="scientific">Dichotomicrobium thermohalophilum</name>
    <dbReference type="NCBI Taxonomy" id="933063"/>
    <lineage>
        <taxon>Bacteria</taxon>
        <taxon>Pseudomonadati</taxon>
        <taxon>Pseudomonadota</taxon>
        <taxon>Alphaproteobacteria</taxon>
        <taxon>Hyphomicrobiales</taxon>
        <taxon>Hyphomicrobiaceae</taxon>
        <taxon>Dichotomicrobium</taxon>
    </lineage>
</organism>
<sequence length="602" mass="65982">MKSATYSSAARATTFAAAVSAAIVLFAPGLAAQSPGESGLTGDPLVDSILQAPGPDFLDPRGRRDDSRLWDDEPRRERARERWDDAPPETAREGRDEPRTSAEEWNRNVDDWDDRAPERPSTREARREPPPPPAQRGDGPLDIIILDSDPSEPRITDVPEATDSPRAEVTEPSDASSGPEETRAAVEEPYREQAPGSYREEEAPAEAGNTGPDQVAAVTRPTGNPVPAPPTRAPERPRSNPQLERMIGQMIMVGFPGKTPSDPGVRRVLQQMETGKAGGVILMSRNIDTPRQVKQLTRALTRAGESQPTPFIAVDQEGGYVQRLSRVKGFKTHPSAERLGARNNPQAAYSAYRNLALELRDYGFNLNLGPVVDLNLNPANPVIGRLKRSYGKDPDHVTAYAKAFVYAHNETGLLTAAKHFPGHGSSDTDSHDVLVDISQSWQERELRPYRNLIEAEAIDMIMVGHLYHPAFSDSPDVPASLSPKAIERVLRDSLNFDGVVITDDLDMRGVRQNTNFEERIVGAVAAGNDILLITNQNGYQPDLPERVAEVIRAAIADGRLSEQRIRTSYERIMTLKDELARLQRTATNAGEDRGLAEHISGG</sequence>
<feature type="compositionally biased region" description="Basic and acidic residues" evidence="5">
    <location>
        <begin position="58"/>
        <end position="129"/>
    </location>
</feature>
<proteinExistence type="inferred from homology"/>
<dbReference type="PANTHER" id="PTHR30480">
    <property type="entry name" value="BETA-HEXOSAMINIDASE-RELATED"/>
    <property type="match status" value="1"/>
</dbReference>
<evidence type="ECO:0000256" key="4">
    <source>
        <dbReference type="SAM" id="Coils"/>
    </source>
</evidence>
<protein>
    <submittedName>
        <fullName evidence="8">Beta-glucosidase-like glycosyl hydrolase</fullName>
    </submittedName>
</protein>
<keyword evidence="2 8" id="KW-0378">Hydrolase</keyword>